<comment type="caution">
    <text evidence="2">The sequence shown here is derived from an EMBL/GenBank/DDBJ whole genome shotgun (WGS) entry which is preliminary data.</text>
</comment>
<evidence type="ECO:0000313" key="2">
    <source>
        <dbReference type="EMBL" id="PAT39053.1"/>
    </source>
</evidence>
<sequence length="72" mass="8457">MQRRVLSDRQWQLMAPHCLGKPGDVGRSGADNRLFVEAVLWIVRTGSPWRDLPAEFGKWNTVFKRYRDWVKA</sequence>
<dbReference type="PANTHER" id="PTHR46637">
    <property type="entry name" value="TIS1421-TRANSPOSASE PROTEIN A"/>
    <property type="match status" value="1"/>
</dbReference>
<proteinExistence type="predicted"/>
<gene>
    <name evidence="3" type="ORF">CK621_14785</name>
    <name evidence="2" type="ORF">CK621_14985</name>
</gene>
<dbReference type="RefSeq" id="WP_143326942.1">
    <property type="nucleotide sequence ID" value="NZ_NSJE01000051.1"/>
</dbReference>
<dbReference type="PANTHER" id="PTHR46637:SF1">
    <property type="entry name" value="BLL5188 PROTEIN"/>
    <property type="match status" value="1"/>
</dbReference>
<evidence type="ECO:0000313" key="4">
    <source>
        <dbReference type="Proteomes" id="UP000218439"/>
    </source>
</evidence>
<accession>A0A2A2AMT5</accession>
<dbReference type="InterPro" id="IPR052909">
    <property type="entry name" value="Transposase_6_like"/>
</dbReference>
<dbReference type="EMBL" id="NSJE01000059">
    <property type="protein sequence ID" value="PAT39053.1"/>
    <property type="molecule type" value="Genomic_DNA"/>
</dbReference>
<name>A0A2A2AMT5_9BURK</name>
<dbReference type="EMBL" id="NSJE01000051">
    <property type="protein sequence ID" value="PAT39363.1"/>
    <property type="molecule type" value="Genomic_DNA"/>
</dbReference>
<organism evidence="2 4">
    <name type="scientific">Vandammella animalimorsus</name>
    <dbReference type="NCBI Taxonomy" id="2029117"/>
    <lineage>
        <taxon>Bacteria</taxon>
        <taxon>Pseudomonadati</taxon>
        <taxon>Pseudomonadota</taxon>
        <taxon>Betaproteobacteria</taxon>
        <taxon>Burkholderiales</taxon>
        <taxon>Comamonadaceae</taxon>
        <taxon>Vandammella</taxon>
    </lineage>
</organism>
<dbReference type="AlphaFoldDB" id="A0A2A2AMT5"/>
<dbReference type="Proteomes" id="UP000218439">
    <property type="component" value="Unassembled WGS sequence"/>
</dbReference>
<dbReference type="Pfam" id="PF13340">
    <property type="entry name" value="DUF4096"/>
    <property type="match status" value="1"/>
</dbReference>
<evidence type="ECO:0000313" key="3">
    <source>
        <dbReference type="EMBL" id="PAT39363.1"/>
    </source>
</evidence>
<feature type="non-terminal residue" evidence="2">
    <location>
        <position position="72"/>
    </location>
</feature>
<dbReference type="InterPro" id="IPR025161">
    <property type="entry name" value="IS402-like_dom"/>
</dbReference>
<evidence type="ECO:0000259" key="1">
    <source>
        <dbReference type="Pfam" id="PF13340"/>
    </source>
</evidence>
<protein>
    <submittedName>
        <fullName evidence="2">DDE transposase</fullName>
    </submittedName>
</protein>
<reference evidence="2 4" key="1">
    <citation type="submission" date="2017-08" db="EMBL/GenBank/DDBJ databases">
        <title>WGS of Clinical strains of the CDC Group NO-1 linked to zoonotic infections in humans.</title>
        <authorList>
            <person name="Bernier A.-M."/>
            <person name="Bernard K."/>
        </authorList>
    </citation>
    <scope>NUCLEOTIDE SEQUENCE [LARGE SCALE GENOMIC DNA]</scope>
    <source>
        <strain evidence="2 4">NML120219</strain>
    </source>
</reference>
<feature type="domain" description="Insertion element IS402-like" evidence="1">
    <location>
        <begin position="6"/>
        <end position="71"/>
    </location>
</feature>